<dbReference type="Gene3D" id="3.40.50.2000">
    <property type="entry name" value="Glycogen Phosphorylase B"/>
    <property type="match status" value="1"/>
</dbReference>
<dbReference type="InterPro" id="IPR007235">
    <property type="entry name" value="Glyco_trans_28_C"/>
</dbReference>
<dbReference type="Proteomes" id="UP001589750">
    <property type="component" value="Unassembled WGS sequence"/>
</dbReference>
<dbReference type="SUPFAM" id="SSF53756">
    <property type="entry name" value="UDP-Glycosyltransferase/glycogen phosphorylase"/>
    <property type="match status" value="1"/>
</dbReference>
<protein>
    <submittedName>
        <fullName evidence="2">Glycosyltransferase</fullName>
    </submittedName>
</protein>
<reference evidence="2 3" key="1">
    <citation type="submission" date="2024-09" db="EMBL/GenBank/DDBJ databases">
        <authorList>
            <person name="Sun Q."/>
            <person name="Mori K."/>
        </authorList>
    </citation>
    <scope>NUCLEOTIDE SEQUENCE [LARGE SCALE GENOMIC DNA]</scope>
    <source>
        <strain evidence="2 3">JCM 9626</strain>
    </source>
</reference>
<feature type="domain" description="Glycosyl transferase family 28 C-terminal" evidence="1">
    <location>
        <begin position="236"/>
        <end position="270"/>
    </location>
</feature>
<accession>A0ABV5KCV7</accession>
<dbReference type="EMBL" id="JBHMDG010000022">
    <property type="protein sequence ID" value="MFB9314572.1"/>
    <property type="molecule type" value="Genomic_DNA"/>
</dbReference>
<evidence type="ECO:0000259" key="1">
    <source>
        <dbReference type="Pfam" id="PF04101"/>
    </source>
</evidence>
<evidence type="ECO:0000313" key="2">
    <source>
        <dbReference type="EMBL" id="MFB9314572.1"/>
    </source>
</evidence>
<evidence type="ECO:0000313" key="3">
    <source>
        <dbReference type="Proteomes" id="UP001589750"/>
    </source>
</evidence>
<proteinExistence type="predicted"/>
<name>A0ABV5KCV7_9ACTN</name>
<comment type="caution">
    <text evidence="2">The sequence shown here is derived from an EMBL/GenBank/DDBJ whole genome shotgun (WGS) entry which is preliminary data.</text>
</comment>
<keyword evidence="3" id="KW-1185">Reference proteome</keyword>
<sequence length="334" mass="35328">MSAGAGTRPGDVVGYYVHHVGRGHLHRATALAEHLAATGGPALTGLSSLPRPARWPGDWVELPLDDGDEPASPTARGRLHWAPLHHDGLRDRSAAVSAWIARARPRAVVVDVSVEMVLLVRLHGVPVVSVVLPGRRDDAPHLLGFEAADVLVGFWPAQAHDMLHGVPFETKDRLHCVGALSRFAVAESSQDAPRRTGRHAVLLAGAGGHAPLPAAPGAWTWTVLAGDGWVEDPFSLLLSADVVVTHAGQNALAETAAARRPAVVVPQARPHDEQATTGSVLREGGWPAVVLDAWPTDDEALEKAAVLDGRDWAGWCDGRAVDRFAEVVLGVVAR</sequence>
<gene>
    <name evidence="2" type="ORF">ACFFRI_16060</name>
</gene>
<dbReference type="Pfam" id="PF04101">
    <property type="entry name" value="Glyco_tran_28_C"/>
    <property type="match status" value="1"/>
</dbReference>
<dbReference type="RefSeq" id="WP_379142094.1">
    <property type="nucleotide sequence ID" value="NZ_JBHMDG010000022.1"/>
</dbReference>
<organism evidence="2 3">
    <name type="scientific">Nocardioides plantarum</name>
    <dbReference type="NCBI Taxonomy" id="29299"/>
    <lineage>
        <taxon>Bacteria</taxon>
        <taxon>Bacillati</taxon>
        <taxon>Actinomycetota</taxon>
        <taxon>Actinomycetes</taxon>
        <taxon>Propionibacteriales</taxon>
        <taxon>Nocardioidaceae</taxon>
        <taxon>Nocardioides</taxon>
    </lineage>
</organism>